<evidence type="ECO:0000256" key="1">
    <source>
        <dbReference type="SAM" id="Phobius"/>
    </source>
</evidence>
<reference evidence="3 4" key="1">
    <citation type="submission" date="2019-07" db="EMBL/GenBank/DDBJ databases">
        <title>Whole genome shotgun sequence of Cellulomonas soli NBRC 109434.</title>
        <authorList>
            <person name="Hosoyama A."/>
            <person name="Uohara A."/>
            <person name="Ohji S."/>
            <person name="Ichikawa N."/>
        </authorList>
    </citation>
    <scope>NUCLEOTIDE SEQUENCE [LARGE SCALE GENOMIC DNA]</scope>
    <source>
        <strain evidence="3 4">NBRC 109434</strain>
    </source>
</reference>
<evidence type="ECO:0000313" key="4">
    <source>
        <dbReference type="Proteomes" id="UP000321798"/>
    </source>
</evidence>
<evidence type="ECO:0000313" key="3">
    <source>
        <dbReference type="EMBL" id="GEP70864.1"/>
    </source>
</evidence>
<dbReference type="Pfam" id="PF09851">
    <property type="entry name" value="SHOCT"/>
    <property type="match status" value="1"/>
</dbReference>
<dbReference type="OrthoDB" id="7596142at2"/>
<keyword evidence="1" id="KW-0812">Transmembrane</keyword>
<organism evidence="3 4">
    <name type="scientific">Cellulomonas soli</name>
    <dbReference type="NCBI Taxonomy" id="931535"/>
    <lineage>
        <taxon>Bacteria</taxon>
        <taxon>Bacillati</taxon>
        <taxon>Actinomycetota</taxon>
        <taxon>Actinomycetes</taxon>
        <taxon>Micrococcales</taxon>
        <taxon>Cellulomonadaceae</taxon>
        <taxon>Cellulomonas</taxon>
    </lineage>
</organism>
<keyword evidence="1" id="KW-1133">Transmembrane helix</keyword>
<keyword evidence="4" id="KW-1185">Reference proteome</keyword>
<feature type="transmembrane region" description="Helical" evidence="1">
    <location>
        <begin position="40"/>
        <end position="63"/>
    </location>
</feature>
<comment type="caution">
    <text evidence="3">The sequence shown here is derived from an EMBL/GenBank/DDBJ whole genome shotgun (WGS) entry which is preliminary data.</text>
</comment>
<dbReference type="InterPro" id="IPR018649">
    <property type="entry name" value="SHOCT"/>
</dbReference>
<evidence type="ECO:0000259" key="2">
    <source>
        <dbReference type="Pfam" id="PF09851"/>
    </source>
</evidence>
<dbReference type="Proteomes" id="UP000321798">
    <property type="component" value="Unassembled WGS sequence"/>
</dbReference>
<gene>
    <name evidence="3" type="ORF">CSO01_35790</name>
</gene>
<dbReference type="AlphaFoldDB" id="A0A512PI38"/>
<accession>A0A512PI38</accession>
<dbReference type="EMBL" id="BKAL01000016">
    <property type="protein sequence ID" value="GEP70864.1"/>
    <property type="molecule type" value="Genomic_DNA"/>
</dbReference>
<proteinExistence type="predicted"/>
<name>A0A512PI38_9CELL</name>
<sequence length="126" mass="14557">MDSFWSWFWLLVYWFLFFAYLIVLFQIVGDLFRDKDLSGWWKAVWIIFLVFAPFITALIYVIARGNSMAERQVHAAQRARVDTESYIREVAHKSPTDQISDAKALLDSGAITPEEYATLKSKALAA</sequence>
<protein>
    <submittedName>
        <fullName evidence="3">Membrane protein</fullName>
    </submittedName>
</protein>
<feature type="domain" description="SHOCT" evidence="2">
    <location>
        <begin position="97"/>
        <end position="124"/>
    </location>
</feature>
<feature type="transmembrane region" description="Helical" evidence="1">
    <location>
        <begin position="7"/>
        <end position="28"/>
    </location>
</feature>
<dbReference type="RefSeq" id="WP_146954628.1">
    <property type="nucleotide sequence ID" value="NZ_BAABBJ010000010.1"/>
</dbReference>
<keyword evidence="1" id="KW-0472">Membrane</keyword>